<name>A0A974XDA6_9FIRM</name>
<reference evidence="4" key="1">
    <citation type="submission" date="2021-03" db="EMBL/GenBank/DDBJ databases">
        <title>Alkalibacter marinus sp. nov., isolated from tidal flat sediment.</title>
        <authorList>
            <person name="Namirimu T."/>
            <person name="Yang J.-A."/>
            <person name="Yang S.-H."/>
            <person name="Kim Y.-J."/>
            <person name="Kwon K.K."/>
        </authorList>
    </citation>
    <scope>NUCLEOTIDE SEQUENCE</scope>
    <source>
        <strain evidence="4">ES005</strain>
    </source>
</reference>
<keyword evidence="5" id="KW-1185">Reference proteome</keyword>
<dbReference type="PANTHER" id="PTHR42796:SF4">
    <property type="entry name" value="FUMARYLACETOACETATE HYDROLASE DOMAIN-CONTAINING PROTEIN 2A"/>
    <property type="match status" value="1"/>
</dbReference>
<keyword evidence="4" id="KW-0378">Hydrolase</keyword>
<protein>
    <submittedName>
        <fullName evidence="4">Fumarylacetoacetate hydrolase family protein</fullName>
    </submittedName>
</protein>
<sequence>MKIANYRMKNEDTARLGILTEKGMIPLESLGLPAGDVPKDMIALIDNFDGLERPLQIALAQDDLLPVALEETQLLTPIPYPRRNVFCLGKNYVEHAQEMKDVTGTSNDLPQYPIYFTKVAYPAMGPEDVLENFQEITDTLDYEVELAVIIGKKGKNIPAEDALDYIFGYTIGNDISVRNIQKQHMQWFKGKSFDTSCPIGPVIVTKEEIAFPPDLAIKSTVNGEVRQESRTSKLIFDIPTILSDLTQGITLYPGDIILTGTPAGVGMGFHPPKTLKPGDEVCCEIEKIGKLVNYVAK</sequence>
<dbReference type="InterPro" id="IPR051121">
    <property type="entry name" value="FAH"/>
</dbReference>
<dbReference type="Pfam" id="PF01557">
    <property type="entry name" value="FAA_hydrolase"/>
    <property type="match status" value="1"/>
</dbReference>
<dbReference type="RefSeq" id="WP_207298958.1">
    <property type="nucleotide sequence ID" value="NZ_CP071444.1"/>
</dbReference>
<dbReference type="SUPFAM" id="SSF56529">
    <property type="entry name" value="FAH"/>
    <property type="match status" value="1"/>
</dbReference>
<dbReference type="GO" id="GO:0016853">
    <property type="term" value="F:isomerase activity"/>
    <property type="evidence" value="ECO:0007669"/>
    <property type="project" value="UniProtKB-ARBA"/>
</dbReference>
<evidence type="ECO:0000259" key="3">
    <source>
        <dbReference type="Pfam" id="PF01557"/>
    </source>
</evidence>
<dbReference type="Gene3D" id="3.90.850.10">
    <property type="entry name" value="Fumarylacetoacetase-like, C-terminal domain"/>
    <property type="match status" value="1"/>
</dbReference>
<evidence type="ECO:0000256" key="1">
    <source>
        <dbReference type="ARBA" id="ARBA00010211"/>
    </source>
</evidence>
<proteinExistence type="inferred from homology"/>
<dbReference type="EMBL" id="CP071444">
    <property type="protein sequence ID" value="QSX07616.1"/>
    <property type="molecule type" value="Genomic_DNA"/>
</dbReference>
<comment type="similarity">
    <text evidence="1">Belongs to the FAH family.</text>
</comment>
<accession>A0A974XDA6</accession>
<evidence type="ECO:0000313" key="4">
    <source>
        <dbReference type="EMBL" id="QSX07616.1"/>
    </source>
</evidence>
<dbReference type="PANTHER" id="PTHR42796">
    <property type="entry name" value="FUMARYLACETOACETATE HYDROLASE DOMAIN-CONTAINING PROTEIN 2A-RELATED"/>
    <property type="match status" value="1"/>
</dbReference>
<dbReference type="KEGG" id="alka:J0B03_07165"/>
<dbReference type="GO" id="GO:0016787">
    <property type="term" value="F:hydrolase activity"/>
    <property type="evidence" value="ECO:0007669"/>
    <property type="project" value="UniProtKB-KW"/>
</dbReference>
<dbReference type="InterPro" id="IPR036663">
    <property type="entry name" value="Fumarylacetoacetase_C_sf"/>
</dbReference>
<dbReference type="InterPro" id="IPR011234">
    <property type="entry name" value="Fumarylacetoacetase-like_C"/>
</dbReference>
<dbReference type="AlphaFoldDB" id="A0A974XDA6"/>
<keyword evidence="2" id="KW-0479">Metal-binding</keyword>
<dbReference type="GO" id="GO:0019752">
    <property type="term" value="P:carboxylic acid metabolic process"/>
    <property type="evidence" value="ECO:0007669"/>
    <property type="project" value="UniProtKB-ARBA"/>
</dbReference>
<evidence type="ECO:0000256" key="2">
    <source>
        <dbReference type="ARBA" id="ARBA00022723"/>
    </source>
</evidence>
<evidence type="ECO:0000313" key="5">
    <source>
        <dbReference type="Proteomes" id="UP000663499"/>
    </source>
</evidence>
<dbReference type="GO" id="GO:0046872">
    <property type="term" value="F:metal ion binding"/>
    <property type="evidence" value="ECO:0007669"/>
    <property type="project" value="UniProtKB-KW"/>
</dbReference>
<feature type="domain" description="Fumarylacetoacetase-like C-terminal" evidence="3">
    <location>
        <begin position="85"/>
        <end position="295"/>
    </location>
</feature>
<dbReference type="Proteomes" id="UP000663499">
    <property type="component" value="Chromosome"/>
</dbReference>
<gene>
    <name evidence="4" type="ORF">J0B03_07165</name>
</gene>
<organism evidence="4 5">
    <name type="scientific">Alkalibacter rhizosphaerae</name>
    <dbReference type="NCBI Taxonomy" id="2815577"/>
    <lineage>
        <taxon>Bacteria</taxon>
        <taxon>Bacillati</taxon>
        <taxon>Bacillota</taxon>
        <taxon>Clostridia</taxon>
        <taxon>Eubacteriales</taxon>
        <taxon>Eubacteriaceae</taxon>
        <taxon>Alkalibacter</taxon>
    </lineage>
</organism>
<dbReference type="FunFam" id="3.90.850.10:FF:000002">
    <property type="entry name" value="2-hydroxyhepta-2,4-diene-1,7-dioate isomerase"/>
    <property type="match status" value="1"/>
</dbReference>